<sequence>MLKFLRRPPWPSPAKERAFTASQLHFIDGSTWVRVRLGPSHAPPPLQGDLHQRRGRLLRRTVPQAGAAAVSGGVRERPGPVYSTVLPRRRGAYFRTQRQATQAERIVRLIDLVESEQGENPVSLHKEIMKEVVVRDQAFKKALKDFKTDKTQQNSYELIVLCPVRLSDVIHYAPPEASLGVFGDTYDWIPSDRCGLYFIEVGTQDSYKGKGELLLVAKIGTSDEYRLRSRVAEQCEKNKMGEHVTMVGKKPRVRFVALFEKKYVAAAEAEFRHQLNELGLL</sequence>
<keyword evidence="2" id="KW-1185">Reference proteome</keyword>
<reference evidence="1" key="1">
    <citation type="submission" date="2023-04" db="EMBL/GenBank/DDBJ databases">
        <title>Phytophthora lilii NBRC 32176.</title>
        <authorList>
            <person name="Ichikawa N."/>
            <person name="Sato H."/>
            <person name="Tonouchi N."/>
        </authorList>
    </citation>
    <scope>NUCLEOTIDE SEQUENCE</scope>
    <source>
        <strain evidence="1">NBRC 32176</strain>
    </source>
</reference>
<name>A0A9W6U7X4_9STRA</name>
<protein>
    <submittedName>
        <fullName evidence="1">Unnamed protein product</fullName>
    </submittedName>
</protein>
<dbReference type="Proteomes" id="UP001165083">
    <property type="component" value="Unassembled WGS sequence"/>
</dbReference>
<dbReference type="EMBL" id="BSXW01000666">
    <property type="protein sequence ID" value="GMF27571.1"/>
    <property type="molecule type" value="Genomic_DNA"/>
</dbReference>
<dbReference type="AlphaFoldDB" id="A0A9W6U7X4"/>
<organism evidence="1 2">
    <name type="scientific">Phytophthora lilii</name>
    <dbReference type="NCBI Taxonomy" id="2077276"/>
    <lineage>
        <taxon>Eukaryota</taxon>
        <taxon>Sar</taxon>
        <taxon>Stramenopiles</taxon>
        <taxon>Oomycota</taxon>
        <taxon>Peronosporomycetes</taxon>
        <taxon>Peronosporales</taxon>
        <taxon>Peronosporaceae</taxon>
        <taxon>Phytophthora</taxon>
    </lineage>
</organism>
<comment type="caution">
    <text evidence="1">The sequence shown here is derived from an EMBL/GenBank/DDBJ whole genome shotgun (WGS) entry which is preliminary data.</text>
</comment>
<evidence type="ECO:0000313" key="2">
    <source>
        <dbReference type="Proteomes" id="UP001165083"/>
    </source>
</evidence>
<proteinExistence type="predicted"/>
<accession>A0A9W6U7X4</accession>
<evidence type="ECO:0000313" key="1">
    <source>
        <dbReference type="EMBL" id="GMF27571.1"/>
    </source>
</evidence>
<gene>
    <name evidence="1" type="ORF">Plil01_001154000</name>
</gene>